<dbReference type="SUPFAM" id="SSF103473">
    <property type="entry name" value="MFS general substrate transporter"/>
    <property type="match status" value="1"/>
</dbReference>
<feature type="transmembrane region" description="Helical" evidence="2">
    <location>
        <begin position="140"/>
        <end position="167"/>
    </location>
</feature>
<dbReference type="InterPro" id="IPR036259">
    <property type="entry name" value="MFS_trans_sf"/>
</dbReference>
<evidence type="ECO:0000256" key="2">
    <source>
        <dbReference type="SAM" id="Phobius"/>
    </source>
</evidence>
<feature type="transmembrane region" description="Helical" evidence="2">
    <location>
        <begin position="315"/>
        <end position="335"/>
    </location>
</feature>
<keyword evidence="2" id="KW-0472">Membrane</keyword>
<dbReference type="Gene3D" id="1.20.1250.20">
    <property type="entry name" value="MFS general substrate transporter like domains"/>
    <property type="match status" value="2"/>
</dbReference>
<organism evidence="3 4">
    <name type="scientific">Lactobacillus gasseri</name>
    <dbReference type="NCBI Taxonomy" id="1596"/>
    <lineage>
        <taxon>Bacteria</taxon>
        <taxon>Bacillati</taxon>
        <taxon>Bacillota</taxon>
        <taxon>Bacilli</taxon>
        <taxon>Lactobacillales</taxon>
        <taxon>Lactobacillaceae</taxon>
        <taxon>Lactobacillus</taxon>
    </lineage>
</organism>
<feature type="transmembrane region" description="Helical" evidence="2">
    <location>
        <begin position="20"/>
        <end position="45"/>
    </location>
</feature>
<dbReference type="Proteomes" id="UP000663932">
    <property type="component" value="Chromosome"/>
</dbReference>
<dbReference type="InterPro" id="IPR011701">
    <property type="entry name" value="MFS"/>
</dbReference>
<feature type="transmembrane region" description="Helical" evidence="2">
    <location>
        <begin position="199"/>
        <end position="221"/>
    </location>
</feature>
<proteinExistence type="predicted"/>
<reference evidence="3" key="1">
    <citation type="submission" date="2021-03" db="EMBL/GenBank/DDBJ databases">
        <title>Whole genome sequence of Lactobacillus gasseri HL75.</title>
        <authorList>
            <person name="Kim J.-M."/>
            <person name="Chung S.H."/>
            <person name="Kim J.-S."/>
        </authorList>
    </citation>
    <scope>NUCLEOTIDE SEQUENCE</scope>
    <source>
        <strain evidence="3">HL75</strain>
    </source>
</reference>
<dbReference type="GO" id="GO:0005886">
    <property type="term" value="C:plasma membrane"/>
    <property type="evidence" value="ECO:0007669"/>
    <property type="project" value="UniProtKB-SubCell"/>
</dbReference>
<name>A0A8A4UYY3_LACGS</name>
<dbReference type="EMBL" id="CP071801">
    <property type="protein sequence ID" value="QTD66248.1"/>
    <property type="molecule type" value="Genomic_DNA"/>
</dbReference>
<gene>
    <name evidence="3" type="ORF">J3E67_000571</name>
</gene>
<feature type="transmembrane region" description="Helical" evidence="2">
    <location>
        <begin position="418"/>
        <end position="438"/>
    </location>
</feature>
<comment type="subcellular location">
    <subcellularLocation>
        <location evidence="1">Cell membrane</location>
        <topology evidence="1">Multi-pass membrane protein</topology>
    </subcellularLocation>
</comment>
<dbReference type="GO" id="GO:0022857">
    <property type="term" value="F:transmembrane transporter activity"/>
    <property type="evidence" value="ECO:0007669"/>
    <property type="project" value="InterPro"/>
</dbReference>
<evidence type="ECO:0000313" key="4">
    <source>
        <dbReference type="Proteomes" id="UP000663932"/>
    </source>
</evidence>
<feature type="transmembrane region" description="Helical" evidence="2">
    <location>
        <begin position="384"/>
        <end position="406"/>
    </location>
</feature>
<evidence type="ECO:0000313" key="3">
    <source>
        <dbReference type="EMBL" id="QTD66248.1"/>
    </source>
</evidence>
<accession>A0A8A4UYY3</accession>
<dbReference type="PANTHER" id="PTHR23520:SF5">
    <property type="entry name" value="TRANSPORTER, PUTATIVE (AFU_ORTHOLOGUE AFUA_3G04000)-RELATED"/>
    <property type="match status" value="1"/>
</dbReference>
<dbReference type="CDD" id="cd06174">
    <property type="entry name" value="MFS"/>
    <property type="match status" value="1"/>
</dbReference>
<dbReference type="RefSeq" id="WP_207991526.1">
    <property type="nucleotide sequence ID" value="NZ_CP071801.1"/>
</dbReference>
<feature type="transmembrane region" description="Helical" evidence="2">
    <location>
        <begin position="82"/>
        <end position="99"/>
    </location>
</feature>
<dbReference type="AlphaFoldDB" id="A0A8A4UYY3"/>
<feature type="transmembrane region" description="Helical" evidence="2">
    <location>
        <begin position="51"/>
        <end position="75"/>
    </location>
</feature>
<keyword evidence="2" id="KW-0812">Transmembrane</keyword>
<feature type="transmembrane region" description="Helical" evidence="2">
    <location>
        <begin position="289"/>
        <end position="308"/>
    </location>
</feature>
<keyword evidence="2" id="KW-1133">Transmembrane helix</keyword>
<protein>
    <submittedName>
        <fullName evidence="3">MFS transporter</fullName>
    </submittedName>
</protein>
<evidence type="ECO:0000256" key="1">
    <source>
        <dbReference type="ARBA" id="ARBA00004651"/>
    </source>
</evidence>
<feature type="transmembrane region" description="Helical" evidence="2">
    <location>
        <begin position="105"/>
        <end position="128"/>
    </location>
</feature>
<feature type="transmembrane region" description="Helical" evidence="2">
    <location>
        <begin position="257"/>
        <end position="277"/>
    </location>
</feature>
<feature type="transmembrane region" description="Helical" evidence="2">
    <location>
        <begin position="341"/>
        <end position="363"/>
    </location>
</feature>
<sequence length="455" mass="50732">MTAQEKAAIKNWNPRYRRNVYLYLWIYGILGAVTGITNDAALSYFDIVAPGLISGLNIFNAITALLMSLMIVWVHELGYRKILLILPPLTSIFLALTTITTNQIIIMFAYIISWTAIGVYDLMYPLMWTSYVPKEIRTKMFTVVMVVNLVAQTILTFIGGKAVVYFFSKMQGISYDIASNLSAHTAQLSGSYLANYTNAFRIVLILTALVNVVAFVLAIFIKDEPKDYRTVGMKKPQTPEEKKKAFEALINKKTIMWILYIAGIQLGARLVVPYIPIYLNDYLHIPRGITSTINTFQTAAMFIGYFFAPFLAKKLGAIVSIAAGTLTCAPLMLLMANGRHFGTGITLFVIVGVLLFLRSGLANATMPIQQEVQMIIVDKDMRPAFTAVVQIAYAVIGIIDGLFTAFYLLKTPAGYANAYYIATALYVVVSILLIVMFAKQYNWILDEKKSTSNEK</sequence>
<dbReference type="PANTHER" id="PTHR23520">
    <property type="entry name" value="TRANSPORTER, PUTATIVE (AFU_ORTHOLOGUE AFUA_3G04000)-RELATED"/>
    <property type="match status" value="1"/>
</dbReference>
<dbReference type="Pfam" id="PF07690">
    <property type="entry name" value="MFS_1"/>
    <property type="match status" value="1"/>
</dbReference>